<comment type="caution">
    <text evidence="2">The sequence shown here is derived from an EMBL/GenBank/DDBJ whole genome shotgun (WGS) entry which is preliminary data.</text>
</comment>
<feature type="region of interest" description="Disordered" evidence="1">
    <location>
        <begin position="28"/>
        <end position="92"/>
    </location>
</feature>
<reference evidence="2" key="1">
    <citation type="journal article" date="2012" name="J. Microbiol. Biotechnol.">
        <title>Ramlibacter ginsenosidimutans sp. nov., with ginsenoside-converting activity.</title>
        <authorList>
            <person name="Wang L."/>
            <person name="An D.S."/>
            <person name="Kim S.G."/>
            <person name="Jin F.X."/>
            <person name="Kim S.C."/>
            <person name="Lee S.T."/>
            <person name="Im W.T."/>
        </authorList>
    </citation>
    <scope>NUCLEOTIDE SEQUENCE</scope>
    <source>
        <strain evidence="2">KACC 17527</strain>
    </source>
</reference>
<evidence type="ECO:0000313" key="2">
    <source>
        <dbReference type="EMBL" id="MBK6006679.1"/>
    </source>
</evidence>
<accession>A0A934WLE2</accession>
<organism evidence="2 3">
    <name type="scientific">Ramlibacter ginsenosidimutans</name>
    <dbReference type="NCBI Taxonomy" id="502333"/>
    <lineage>
        <taxon>Bacteria</taxon>
        <taxon>Pseudomonadati</taxon>
        <taxon>Pseudomonadota</taxon>
        <taxon>Betaproteobacteria</taxon>
        <taxon>Burkholderiales</taxon>
        <taxon>Comamonadaceae</taxon>
        <taxon>Ramlibacter</taxon>
    </lineage>
</organism>
<name>A0A934WLE2_9BURK</name>
<feature type="region of interest" description="Disordered" evidence="1">
    <location>
        <begin position="104"/>
        <end position="124"/>
    </location>
</feature>
<protein>
    <submittedName>
        <fullName evidence="2">Uncharacterized protein</fullName>
    </submittedName>
</protein>
<dbReference type="Proteomes" id="UP000630528">
    <property type="component" value="Unassembled WGS sequence"/>
</dbReference>
<evidence type="ECO:0000313" key="3">
    <source>
        <dbReference type="Proteomes" id="UP000630528"/>
    </source>
</evidence>
<dbReference type="EMBL" id="JAEPWM010000004">
    <property type="protein sequence ID" value="MBK6006679.1"/>
    <property type="molecule type" value="Genomic_DNA"/>
</dbReference>
<dbReference type="AlphaFoldDB" id="A0A934WLE2"/>
<proteinExistence type="predicted"/>
<keyword evidence="3" id="KW-1185">Reference proteome</keyword>
<sequence>MAYMIEPHDLLLPADVAPVLLTMAGADALHGDLPPQEPPREPQEKPREDLLEERPEEGLHEAAEGRAEEPAHEPMEERADAPEQGEQREPVQDAAQDALMQEAMQGAVQEAMQESAQEAPGDADAEAVEVGFRKVFRAVQRALQMASYLPAEPPGLTRVAVVSGQGRLIASAALDSPSQARFLLDQLQALGFEERSSTEEIQKLGCDLLVVHTANLEVGEVQGIVKGLKGERWPPEG</sequence>
<dbReference type="RefSeq" id="WP_201170633.1">
    <property type="nucleotide sequence ID" value="NZ_JAEPWM010000004.1"/>
</dbReference>
<feature type="compositionally biased region" description="Basic and acidic residues" evidence="1">
    <location>
        <begin position="38"/>
        <end position="91"/>
    </location>
</feature>
<reference evidence="2" key="2">
    <citation type="submission" date="2021-01" db="EMBL/GenBank/DDBJ databases">
        <authorList>
            <person name="Kang M."/>
        </authorList>
    </citation>
    <scope>NUCLEOTIDE SEQUENCE</scope>
    <source>
        <strain evidence="2">KACC 17527</strain>
    </source>
</reference>
<gene>
    <name evidence="2" type="ORF">JJB11_11305</name>
</gene>
<evidence type="ECO:0000256" key="1">
    <source>
        <dbReference type="SAM" id="MobiDB-lite"/>
    </source>
</evidence>